<comment type="subcellular location">
    <subcellularLocation>
        <location evidence="1 10">Mitochondrion inner membrane</location>
        <topology evidence="1 10">Single-pass membrane protein</topology>
    </subcellularLocation>
</comment>
<comment type="function">
    <text evidence="10">Component of the cytochrome c oxidase, the last enzyme in the mitochondrial electron transport chain which drives oxidative phosphorylation. The respiratory chain contains 3 multisubunit complexes succinate dehydrogenase (complex II, CII), ubiquinol-cytochrome c oxidoreductase (cytochrome b-c1 complex, complex III, CIII) and cytochrome c oxidase (complex IV, CIV), that cooperate to transfer electrons derived from NADH and succinate to molecular oxygen, creating an electrochemical gradient over the inner membrane that drives transmembrane transport and the ATP synthase. Cytochrome c oxidase is the component of the respiratory chain that catalyzes the reduction of oxygen to water. Electrons originating from reduced cytochrome c in the intermembrane space (IMS) are transferred via the dinuclear copper A center (CU(A)) of subunit 2 and heme A of subunit 1 to the active site in subunit 1, a binuclear center (BNC) formed by heme A3 and copper B (CU(B)). The BNC reduces molecular oxygen to 2 water molecules using 4 electrons from cytochrome c in the IMS and 4 protons from the mitochondrial matrix.</text>
</comment>
<proteinExistence type="inferred from homology"/>
<evidence type="ECO:0000256" key="4">
    <source>
        <dbReference type="ARBA" id="ARBA00022692"/>
    </source>
</evidence>
<evidence type="ECO:0000256" key="9">
    <source>
        <dbReference type="ARBA" id="ARBA00023136"/>
    </source>
</evidence>
<keyword evidence="7 10" id="KW-1133">Transmembrane helix</keyword>
<dbReference type="HOGENOM" id="CLU_169812_1_1_1"/>
<evidence type="ECO:0000256" key="10">
    <source>
        <dbReference type="RuleBase" id="RU368123"/>
    </source>
</evidence>
<evidence type="ECO:0000256" key="5">
    <source>
        <dbReference type="ARBA" id="ARBA00022792"/>
    </source>
</evidence>
<comment type="similarity">
    <text evidence="3 10">Belongs to the cytochrome c oxidase VIIc family.</text>
</comment>
<dbReference type="InterPro" id="IPR004202">
    <property type="entry name" value="COX7C/Cox8"/>
</dbReference>
<dbReference type="SUPFAM" id="SSF81427">
    <property type="entry name" value="Mitochondrial cytochrome c oxidase subunit VIIc (aka VIIIa)"/>
    <property type="match status" value="1"/>
</dbReference>
<keyword evidence="4 10" id="KW-0812">Transmembrane</keyword>
<reference evidence="11 12" key="1">
    <citation type="submission" date="2014-04" db="EMBL/GenBank/DDBJ databases">
        <authorList>
            <consortium name="DOE Joint Genome Institute"/>
            <person name="Kuo A."/>
            <person name="Zuccaro A."/>
            <person name="Kohler A."/>
            <person name="Nagy L.G."/>
            <person name="Floudas D."/>
            <person name="Copeland A."/>
            <person name="Barry K.W."/>
            <person name="Cichocki N."/>
            <person name="Veneault-Fourrey C."/>
            <person name="LaButti K."/>
            <person name="Lindquist E.A."/>
            <person name="Lipzen A."/>
            <person name="Lundell T."/>
            <person name="Morin E."/>
            <person name="Murat C."/>
            <person name="Sun H."/>
            <person name="Tunlid A."/>
            <person name="Henrissat B."/>
            <person name="Grigoriev I.V."/>
            <person name="Hibbett D.S."/>
            <person name="Martin F."/>
            <person name="Nordberg H.P."/>
            <person name="Cantor M.N."/>
            <person name="Hua S.X."/>
        </authorList>
    </citation>
    <scope>NUCLEOTIDE SEQUENCE [LARGE SCALE GENOMIC DNA]</scope>
    <source>
        <strain evidence="11 12">MAFF 305830</strain>
    </source>
</reference>
<dbReference type="AlphaFoldDB" id="A0A0C2X5P3"/>
<reference evidence="12" key="2">
    <citation type="submission" date="2015-01" db="EMBL/GenBank/DDBJ databases">
        <title>Evolutionary Origins and Diversification of the Mycorrhizal Mutualists.</title>
        <authorList>
            <consortium name="DOE Joint Genome Institute"/>
            <consortium name="Mycorrhizal Genomics Consortium"/>
            <person name="Kohler A."/>
            <person name="Kuo A."/>
            <person name="Nagy L.G."/>
            <person name="Floudas D."/>
            <person name="Copeland A."/>
            <person name="Barry K.W."/>
            <person name="Cichocki N."/>
            <person name="Veneault-Fourrey C."/>
            <person name="LaButti K."/>
            <person name="Lindquist E.A."/>
            <person name="Lipzen A."/>
            <person name="Lundell T."/>
            <person name="Morin E."/>
            <person name="Murat C."/>
            <person name="Riley R."/>
            <person name="Ohm R."/>
            <person name="Sun H."/>
            <person name="Tunlid A."/>
            <person name="Henrissat B."/>
            <person name="Grigoriev I.V."/>
            <person name="Hibbett D.S."/>
            <person name="Martin F."/>
        </authorList>
    </citation>
    <scope>NUCLEOTIDE SEQUENCE [LARGE SCALE GENOMIC DNA]</scope>
    <source>
        <strain evidence="12">MAFF 305830</strain>
    </source>
</reference>
<comment type="subunit">
    <text evidence="10">Component of the cytochrome c oxidase (complex IV, CIV), a multisubunit enzyme composed of a catalytic core of 3 subunits and several supernumerary subunits. The complex exists as a monomer or a dimer and forms supercomplexes (SCs) in the inner mitochondrial membrane with ubiquinol-cytochrome c oxidoreductase (cytochrome b-c1 complex, complex III, CIII).</text>
</comment>
<evidence type="ECO:0000256" key="6">
    <source>
        <dbReference type="ARBA" id="ARBA00022946"/>
    </source>
</evidence>
<sequence length="80" mass="8711">MLGRTVARQTAIIARSNPQSFVKARGVHIENTVYNNMPFDYRNKKTFALKVAAFFITGFSIPFIAAKYQLVKSGAGAGAA</sequence>
<organism evidence="11 12">
    <name type="scientific">Serendipita vermifera MAFF 305830</name>
    <dbReference type="NCBI Taxonomy" id="933852"/>
    <lineage>
        <taxon>Eukaryota</taxon>
        <taxon>Fungi</taxon>
        <taxon>Dikarya</taxon>
        <taxon>Basidiomycota</taxon>
        <taxon>Agaricomycotina</taxon>
        <taxon>Agaricomycetes</taxon>
        <taxon>Sebacinales</taxon>
        <taxon>Serendipitaceae</taxon>
        <taxon>Serendipita</taxon>
    </lineage>
</organism>
<dbReference type="OrthoDB" id="9974841at2759"/>
<dbReference type="Gene3D" id="4.10.49.10">
    <property type="entry name" value="Cytochrome c oxidase subunit VIIc"/>
    <property type="match status" value="1"/>
</dbReference>
<dbReference type="GO" id="GO:0006123">
    <property type="term" value="P:mitochondrial electron transport, cytochrome c to oxygen"/>
    <property type="evidence" value="ECO:0007669"/>
    <property type="project" value="UniProtKB-UniRule"/>
</dbReference>
<dbReference type="PANTHER" id="PTHR13313">
    <property type="entry name" value="CYTOCHROME C OXIDASE SUBUNIT VIIC"/>
    <property type="match status" value="1"/>
</dbReference>
<dbReference type="InterPro" id="IPR036636">
    <property type="entry name" value="COX7C/Cox8_sf"/>
</dbReference>
<keyword evidence="9 10" id="KW-0472">Membrane</keyword>
<evidence type="ECO:0000313" key="11">
    <source>
        <dbReference type="EMBL" id="KIM33448.1"/>
    </source>
</evidence>
<name>A0A0C2X5P3_SERVB</name>
<dbReference type="UniPathway" id="UPA00705"/>
<keyword evidence="5 10" id="KW-0999">Mitochondrion inner membrane</keyword>
<comment type="pathway">
    <text evidence="2 10">Energy metabolism; oxidative phosphorylation.</text>
</comment>
<dbReference type="EMBL" id="KN824278">
    <property type="protein sequence ID" value="KIM33448.1"/>
    <property type="molecule type" value="Genomic_DNA"/>
</dbReference>
<evidence type="ECO:0000256" key="7">
    <source>
        <dbReference type="ARBA" id="ARBA00022989"/>
    </source>
</evidence>
<accession>A0A0C2X5P3</accession>
<evidence type="ECO:0000256" key="3">
    <source>
        <dbReference type="ARBA" id="ARBA00010514"/>
    </source>
</evidence>
<keyword evidence="6 10" id="KW-0809">Transit peptide</keyword>
<dbReference type="STRING" id="933852.A0A0C2X5P3"/>
<evidence type="ECO:0000256" key="8">
    <source>
        <dbReference type="ARBA" id="ARBA00023128"/>
    </source>
</evidence>
<dbReference type="Proteomes" id="UP000054097">
    <property type="component" value="Unassembled WGS sequence"/>
</dbReference>
<dbReference type="Pfam" id="PF02935">
    <property type="entry name" value="COX7C"/>
    <property type="match status" value="1"/>
</dbReference>
<feature type="transmembrane region" description="Helical" evidence="10">
    <location>
        <begin position="47"/>
        <end position="65"/>
    </location>
</feature>
<keyword evidence="12" id="KW-1185">Reference proteome</keyword>
<evidence type="ECO:0000313" key="12">
    <source>
        <dbReference type="Proteomes" id="UP000054097"/>
    </source>
</evidence>
<dbReference type="GO" id="GO:0045277">
    <property type="term" value="C:respiratory chain complex IV"/>
    <property type="evidence" value="ECO:0007669"/>
    <property type="project" value="UniProtKB-UniRule"/>
</dbReference>
<keyword evidence="8 10" id="KW-0496">Mitochondrion</keyword>
<evidence type="ECO:0000256" key="2">
    <source>
        <dbReference type="ARBA" id="ARBA00004673"/>
    </source>
</evidence>
<evidence type="ECO:0000256" key="1">
    <source>
        <dbReference type="ARBA" id="ARBA00004434"/>
    </source>
</evidence>
<dbReference type="PANTHER" id="PTHR13313:SF0">
    <property type="entry name" value="CYTOCHROME C OXIDASE SUBUNIT 7C, MITOCHONDRIAL"/>
    <property type="match status" value="1"/>
</dbReference>
<protein>
    <recommendedName>
        <fullName evidence="10">Cytochrome c oxidase subunit 8, mitochondrial</fullName>
    </recommendedName>
    <alternativeName>
        <fullName evidence="10">Cytochrome c oxidase polypeptide VIII</fullName>
    </alternativeName>
</protein>
<gene>
    <name evidence="11" type="ORF">M408DRAFT_326162</name>
</gene>
<dbReference type="GO" id="GO:0005743">
    <property type="term" value="C:mitochondrial inner membrane"/>
    <property type="evidence" value="ECO:0007669"/>
    <property type="project" value="UniProtKB-SubCell"/>
</dbReference>